<dbReference type="InterPro" id="IPR037237">
    <property type="entry name" value="IlvD/EDD_N"/>
</dbReference>
<feature type="binding site" evidence="15">
    <location>
        <position position="451"/>
    </location>
    <ligand>
        <name>Mg(2+)</name>
        <dbReference type="ChEBI" id="CHEBI:18420"/>
    </ligand>
</feature>
<comment type="pathway">
    <text evidence="13 15">Amino-acid biosynthesis; L-isoleucine biosynthesis; L-isoleucine from 2-oxobutanoate: step 3/4.</text>
</comment>
<comment type="catalytic activity">
    <reaction evidence="11">
        <text>(2R)-2,3-dihydroxy-3-methylbutanoate = 3-methyl-2-oxobutanoate + H2O</text>
        <dbReference type="Rhea" id="RHEA:24809"/>
        <dbReference type="ChEBI" id="CHEBI:11851"/>
        <dbReference type="ChEBI" id="CHEBI:15377"/>
        <dbReference type="ChEBI" id="CHEBI:49072"/>
        <dbReference type="EC" id="4.2.1.9"/>
    </reaction>
    <physiologicalReaction direction="left-to-right" evidence="11">
        <dbReference type="Rhea" id="RHEA:24810"/>
    </physiologicalReaction>
</comment>
<dbReference type="InterPro" id="IPR056740">
    <property type="entry name" value="ILV_EDD_C"/>
</dbReference>
<dbReference type="GO" id="GO:0051537">
    <property type="term" value="F:2 iron, 2 sulfur cluster binding"/>
    <property type="evidence" value="ECO:0007669"/>
    <property type="project" value="UniProtKB-UniRule"/>
</dbReference>
<keyword evidence="7 15" id="KW-0408">Iron</keyword>
<evidence type="ECO:0000256" key="12">
    <source>
        <dbReference type="ARBA" id="ARBA00029436"/>
    </source>
</evidence>
<dbReference type="FunFam" id="3.50.30.80:FF:000001">
    <property type="entry name" value="Dihydroxy-acid dehydratase"/>
    <property type="match status" value="1"/>
</dbReference>
<evidence type="ECO:0000313" key="19">
    <source>
        <dbReference type="Proteomes" id="UP000787472"/>
    </source>
</evidence>
<evidence type="ECO:0000256" key="8">
    <source>
        <dbReference type="ARBA" id="ARBA00023014"/>
    </source>
</evidence>
<comment type="similarity">
    <text evidence="2 15">Belongs to the IlvD/Edd family.</text>
</comment>
<evidence type="ECO:0000313" key="18">
    <source>
        <dbReference type="EMBL" id="NHO67479.1"/>
    </source>
</evidence>
<comment type="function">
    <text evidence="15">Functions in the biosynthesis of branched-chain amino acids. Catalyzes the dehydration of (2R,3R)-2,3-dihydroxy-3-methylpentanoate (2,3-dihydroxy-3-methylvalerate) into 2-oxo-3-methylpentanoate (2-oxo-3-methylvalerate) and of (2R)-2,3-dihydroxy-3-methylbutanoate (2,3-dihydroxyisovalerate) into 2-oxo-3-methylbutanoate (2-oxoisovalerate), the penultimate precursor to L-isoleucine and L-valine, respectively.</text>
</comment>
<evidence type="ECO:0000256" key="9">
    <source>
        <dbReference type="ARBA" id="ARBA00023239"/>
    </source>
</evidence>
<evidence type="ECO:0000256" key="11">
    <source>
        <dbReference type="ARBA" id="ARBA00029304"/>
    </source>
</evidence>
<accession>A0A9E5MNE4</accession>
<evidence type="ECO:0000256" key="6">
    <source>
        <dbReference type="ARBA" id="ARBA00022842"/>
    </source>
</evidence>
<keyword evidence="10 15" id="KW-0100">Branched-chain amino acid biosynthesis</keyword>
<comment type="subunit">
    <text evidence="15">Homodimer.</text>
</comment>
<dbReference type="GO" id="GO:0004160">
    <property type="term" value="F:dihydroxy-acid dehydratase activity"/>
    <property type="evidence" value="ECO:0007669"/>
    <property type="project" value="UniProtKB-UniRule"/>
</dbReference>
<gene>
    <name evidence="15" type="primary">ilvD</name>
    <name evidence="18" type="ORF">G8770_18195</name>
</gene>
<evidence type="ECO:0000256" key="5">
    <source>
        <dbReference type="ARBA" id="ARBA00022723"/>
    </source>
</evidence>
<dbReference type="GO" id="GO:0009099">
    <property type="term" value="P:L-valine biosynthetic process"/>
    <property type="evidence" value="ECO:0007669"/>
    <property type="project" value="UniProtKB-UniRule"/>
</dbReference>
<dbReference type="InterPro" id="IPR020558">
    <property type="entry name" value="DiOHA_6PGluconate_deHydtase_CS"/>
</dbReference>
<dbReference type="Gene3D" id="3.50.30.80">
    <property type="entry name" value="IlvD/EDD C-terminal domain-like"/>
    <property type="match status" value="1"/>
</dbReference>
<dbReference type="InterPro" id="IPR042096">
    <property type="entry name" value="Dihydro-acid_dehy_C"/>
</dbReference>
<dbReference type="SUPFAM" id="SSF52016">
    <property type="entry name" value="LeuD/IlvD-like"/>
    <property type="match status" value="1"/>
</dbReference>
<feature type="binding site" description="via carbamate group" evidence="15">
    <location>
        <position position="131"/>
    </location>
    <ligand>
        <name>Mg(2+)</name>
        <dbReference type="ChEBI" id="CHEBI:18420"/>
    </ligand>
</feature>
<keyword evidence="5 15" id="KW-0479">Metal-binding</keyword>
<keyword evidence="8 15" id="KW-0411">Iron-sulfur</keyword>
<organism evidence="18 19">
    <name type="scientific">Pseudomaricurvus hydrocarbonicus</name>
    <dbReference type="NCBI Taxonomy" id="1470433"/>
    <lineage>
        <taxon>Bacteria</taxon>
        <taxon>Pseudomonadati</taxon>
        <taxon>Pseudomonadota</taxon>
        <taxon>Gammaproteobacteria</taxon>
        <taxon>Cellvibrionales</taxon>
        <taxon>Cellvibrionaceae</taxon>
        <taxon>Pseudomaricurvus</taxon>
    </lineage>
</organism>
<protein>
    <recommendedName>
        <fullName evidence="14 15">Dihydroxy-acid dehydratase</fullName>
        <shortName evidence="15">DAD</shortName>
        <ecNumber evidence="14 15">4.2.1.9</ecNumber>
    </recommendedName>
</protein>
<reference evidence="18" key="1">
    <citation type="submission" date="2020-03" db="EMBL/GenBank/DDBJ databases">
        <authorList>
            <person name="Guo F."/>
        </authorList>
    </citation>
    <scope>NUCLEOTIDE SEQUENCE</scope>
    <source>
        <strain evidence="18">JCM 30134</strain>
    </source>
</reference>
<dbReference type="PANTHER" id="PTHR21000">
    <property type="entry name" value="DIHYDROXY-ACID DEHYDRATASE DAD"/>
    <property type="match status" value="1"/>
</dbReference>
<feature type="binding site" evidence="15">
    <location>
        <position position="56"/>
    </location>
    <ligand>
        <name>[2Fe-2S] cluster</name>
        <dbReference type="ChEBI" id="CHEBI:190135"/>
    </ligand>
</feature>
<feature type="domain" description="Dihydroxy-acid/6-phosphogluconate dehydratase C-terminal" evidence="17">
    <location>
        <begin position="369"/>
        <end position="562"/>
    </location>
</feature>
<comment type="pathway">
    <text evidence="12 15">Amino-acid biosynthesis; L-valine biosynthesis; L-valine from pyruvate: step 3/4.</text>
</comment>
<dbReference type="EC" id="4.2.1.9" evidence="14 15"/>
<dbReference type="RefSeq" id="WP_167190260.1">
    <property type="nucleotide sequence ID" value="NZ_JAAONZ010000017.1"/>
</dbReference>
<dbReference type="Pfam" id="PF24877">
    <property type="entry name" value="ILV_EDD_C"/>
    <property type="match status" value="1"/>
</dbReference>
<dbReference type="PANTHER" id="PTHR21000:SF5">
    <property type="entry name" value="DIHYDROXY-ACID DEHYDRATASE, MITOCHONDRIAL"/>
    <property type="match status" value="1"/>
</dbReference>
<dbReference type="GO" id="GO:0009097">
    <property type="term" value="P:isoleucine biosynthetic process"/>
    <property type="evidence" value="ECO:0007669"/>
    <property type="project" value="UniProtKB-UniRule"/>
</dbReference>
<dbReference type="Proteomes" id="UP000787472">
    <property type="component" value="Unassembled WGS sequence"/>
</dbReference>
<dbReference type="NCBIfam" id="NF002068">
    <property type="entry name" value="PRK00911.1"/>
    <property type="match status" value="1"/>
</dbReference>
<dbReference type="Pfam" id="PF00920">
    <property type="entry name" value="ILVD_EDD_N"/>
    <property type="match status" value="1"/>
</dbReference>
<evidence type="ECO:0000259" key="16">
    <source>
        <dbReference type="Pfam" id="PF00920"/>
    </source>
</evidence>
<evidence type="ECO:0000256" key="7">
    <source>
        <dbReference type="ARBA" id="ARBA00023004"/>
    </source>
</evidence>
<evidence type="ECO:0000259" key="17">
    <source>
        <dbReference type="Pfam" id="PF24877"/>
    </source>
</evidence>
<comment type="catalytic activity">
    <reaction evidence="15">
        <text>(2R,3R)-2,3-dihydroxy-3-methylpentanoate = (S)-3-methyl-2-oxopentanoate + H2O</text>
        <dbReference type="Rhea" id="RHEA:27694"/>
        <dbReference type="ChEBI" id="CHEBI:15377"/>
        <dbReference type="ChEBI" id="CHEBI:35146"/>
        <dbReference type="ChEBI" id="CHEBI:49258"/>
        <dbReference type="EC" id="4.2.1.9"/>
    </reaction>
</comment>
<dbReference type="EMBL" id="JAAONZ010000017">
    <property type="protein sequence ID" value="NHO67479.1"/>
    <property type="molecule type" value="Genomic_DNA"/>
</dbReference>
<dbReference type="AlphaFoldDB" id="A0A9E5MNE4"/>
<evidence type="ECO:0000256" key="2">
    <source>
        <dbReference type="ARBA" id="ARBA00006486"/>
    </source>
</evidence>
<dbReference type="InterPro" id="IPR000581">
    <property type="entry name" value="ILV_EDD_N"/>
</dbReference>
<comment type="caution">
    <text evidence="15">Lacks conserved residue(s) required for the propagation of feature annotation.</text>
</comment>
<evidence type="ECO:0000256" key="3">
    <source>
        <dbReference type="ARBA" id="ARBA00022605"/>
    </source>
</evidence>
<evidence type="ECO:0000256" key="13">
    <source>
        <dbReference type="ARBA" id="ARBA00029437"/>
    </source>
</evidence>
<dbReference type="HAMAP" id="MF_00012">
    <property type="entry name" value="IlvD"/>
    <property type="match status" value="1"/>
</dbReference>
<keyword evidence="4 15" id="KW-0001">2Fe-2S</keyword>
<dbReference type="InterPro" id="IPR004404">
    <property type="entry name" value="DihydroxyA_deHydtase"/>
</dbReference>
<feature type="domain" description="Dihydroxy-acid/6-phosphogluconate dehydratase N-terminal" evidence="16">
    <location>
        <begin position="41"/>
        <end position="358"/>
    </location>
</feature>
<evidence type="ECO:0000256" key="1">
    <source>
        <dbReference type="ARBA" id="ARBA00001946"/>
    </source>
</evidence>
<dbReference type="SUPFAM" id="SSF143975">
    <property type="entry name" value="IlvD/EDD N-terminal domain-like"/>
    <property type="match status" value="1"/>
</dbReference>
<keyword evidence="19" id="KW-1185">Reference proteome</keyword>
<feature type="modified residue" description="N6-carboxylysine" evidence="15">
    <location>
        <position position="131"/>
    </location>
</feature>
<dbReference type="GO" id="GO:0000287">
    <property type="term" value="F:magnesium ion binding"/>
    <property type="evidence" value="ECO:0007669"/>
    <property type="project" value="UniProtKB-UniRule"/>
</dbReference>
<keyword evidence="3 15" id="KW-0028">Amino-acid biosynthesis</keyword>
<evidence type="ECO:0000256" key="15">
    <source>
        <dbReference type="HAMAP-Rule" id="MF_00012"/>
    </source>
</evidence>
<dbReference type="InterPro" id="IPR050165">
    <property type="entry name" value="DHAD_IlvD/Edd"/>
</dbReference>
<keyword evidence="9 15" id="KW-0456">Lyase</keyword>
<sequence length="578" mass="60939">MSKNNIPENQRRSTLFKTGPLRAPQRTFLRGMGLDNEDIERPFVGVVSTQGEMSPCNMKLKDLAEQAKFGIYGNGGTPREFNTISVSDGLVNGHSGMHYSLISREIIADSVEVVVRGHQYDALYCIGACDKNFPAMMMAMVRLNVPAIFLNGGTAIPGTHKGERVEIKTMAEGLGRYVKQEMSAEALEAVSRDAWPAPGCCPGQFTANTMGMVAEILGLSLLGSSAIPAVYSQRLAVARQSGQVLMQVVNGNGPLPRELVTRKSLENACAAVAATGGSTNAVLHIPAIANEAGIEFDIDDIAEVFARTPLIANLSPTGPYLIKDLHDVGGFPVVFKELLRGGYLHGDCLTITGDTLAEALADAPAPDGEVVLTLDKPRSESGGLVVLKGNLCPEGSVLKCAGMEVTHQTGIAKVFTSEEACIKALLGGEIKPGMAVIIRGEGPKGSPGMRELVTVTALICGLGMEQSVFLLTDGRFSGASRGFCIGYVTPEAALGGPIALIEDGDTVEVDLLACEVNLRISAEEWQQRDAALQQQPVQPNLIATTGVASKYVQAVGPASKGAVTHQGGKPWALEESAL</sequence>
<comment type="caution">
    <text evidence="18">The sequence shown here is derived from an EMBL/GenBank/DDBJ whole genome shotgun (WGS) entry which is preliminary data.</text>
</comment>
<feature type="binding site" evidence="15">
    <location>
        <position position="130"/>
    </location>
    <ligand>
        <name>Mg(2+)</name>
        <dbReference type="ChEBI" id="CHEBI:18420"/>
    </ligand>
</feature>
<evidence type="ECO:0000256" key="10">
    <source>
        <dbReference type="ARBA" id="ARBA00023304"/>
    </source>
</evidence>
<dbReference type="PROSITE" id="PS00886">
    <property type="entry name" value="ILVD_EDD_1"/>
    <property type="match status" value="1"/>
</dbReference>
<comment type="cofactor">
    <cofactor evidence="15">
        <name>[2Fe-2S] cluster</name>
        <dbReference type="ChEBI" id="CHEBI:190135"/>
    </cofactor>
    <text evidence="15">Binds 1 [2Fe-2S] cluster per subunit. This cluster acts as a Lewis acid cofactor.</text>
</comment>
<name>A0A9E5MNE4_9GAMM</name>
<feature type="binding site" evidence="15">
    <location>
        <position position="88"/>
    </location>
    <ligand>
        <name>Mg(2+)</name>
        <dbReference type="ChEBI" id="CHEBI:18420"/>
    </ligand>
</feature>
<comment type="cofactor">
    <cofactor evidence="1 15">
        <name>Mg(2+)</name>
        <dbReference type="ChEBI" id="CHEBI:18420"/>
    </cofactor>
</comment>
<evidence type="ECO:0000256" key="4">
    <source>
        <dbReference type="ARBA" id="ARBA00022714"/>
    </source>
</evidence>
<feature type="active site" description="Proton acceptor" evidence="15">
    <location>
        <position position="477"/>
    </location>
</feature>
<keyword evidence="6 15" id="KW-0460">Magnesium</keyword>
<evidence type="ECO:0000256" key="14">
    <source>
        <dbReference type="ARBA" id="ARBA00029490"/>
    </source>
</evidence>
<proteinExistence type="inferred from homology"/>